<organism evidence="3">
    <name type="scientific">Caenorhabditis brenneri</name>
    <name type="common">Nematode worm</name>
    <dbReference type="NCBI Taxonomy" id="135651"/>
    <lineage>
        <taxon>Eukaryota</taxon>
        <taxon>Metazoa</taxon>
        <taxon>Ecdysozoa</taxon>
        <taxon>Nematoda</taxon>
        <taxon>Chromadorea</taxon>
        <taxon>Rhabditida</taxon>
        <taxon>Rhabditina</taxon>
        <taxon>Rhabditomorpha</taxon>
        <taxon>Rhabditoidea</taxon>
        <taxon>Rhabditidae</taxon>
        <taxon>Peloderinae</taxon>
        <taxon>Caenorhabditis</taxon>
    </lineage>
</organism>
<accession>G0PC68</accession>
<dbReference type="AlphaFoldDB" id="G0PC68"/>
<feature type="transmembrane region" description="Helical" evidence="1">
    <location>
        <begin position="192"/>
        <end position="211"/>
    </location>
</feature>
<feature type="transmembrane region" description="Helical" evidence="1">
    <location>
        <begin position="59"/>
        <end position="80"/>
    </location>
</feature>
<keyword evidence="3" id="KW-1185">Reference proteome</keyword>
<feature type="transmembrane region" description="Helical" evidence="1">
    <location>
        <begin position="154"/>
        <end position="180"/>
    </location>
</feature>
<keyword evidence="1" id="KW-0472">Membrane</keyword>
<dbReference type="Proteomes" id="UP000008068">
    <property type="component" value="Unassembled WGS sequence"/>
</dbReference>
<dbReference type="Gene3D" id="1.20.1070.10">
    <property type="entry name" value="Rhodopsin 7-helix transmembrane proteins"/>
    <property type="match status" value="1"/>
</dbReference>
<feature type="transmembrane region" description="Helical" evidence="1">
    <location>
        <begin position="115"/>
        <end position="133"/>
    </location>
</feature>
<keyword evidence="1" id="KW-1133">Transmembrane helix</keyword>
<reference evidence="3" key="1">
    <citation type="submission" date="2011-07" db="EMBL/GenBank/DDBJ databases">
        <authorList>
            <consortium name="Caenorhabditis brenneri Sequencing and Analysis Consortium"/>
            <person name="Wilson R.K."/>
        </authorList>
    </citation>
    <scope>NUCLEOTIDE SEQUENCE [LARGE SCALE GENOMIC DNA]</scope>
    <source>
        <strain evidence="3">PB2801</strain>
    </source>
</reference>
<gene>
    <name evidence="2" type="ORF">CAEBREN_23063</name>
</gene>
<dbReference type="InParanoid" id="G0PC68"/>
<evidence type="ECO:0000256" key="1">
    <source>
        <dbReference type="SAM" id="Phobius"/>
    </source>
</evidence>
<dbReference type="PANTHER" id="PTHR46045:SF18">
    <property type="entry name" value="SERPENTINE RECEPTOR, CLASS U"/>
    <property type="match status" value="1"/>
</dbReference>
<dbReference type="EMBL" id="GL380235">
    <property type="protein sequence ID" value="EGT50942.1"/>
    <property type="molecule type" value="Genomic_DNA"/>
</dbReference>
<protein>
    <recommendedName>
        <fullName evidence="4">Serpentine receptor class gamma</fullName>
    </recommendedName>
</protein>
<dbReference type="InterPro" id="IPR003839">
    <property type="entry name" value="7TM_GPCR_serpentine_rcpt_Sru"/>
</dbReference>
<dbReference type="STRING" id="135651.G0PC68"/>
<proteinExistence type="predicted"/>
<name>G0PC68_CAEBE</name>
<evidence type="ECO:0000313" key="3">
    <source>
        <dbReference type="Proteomes" id="UP000008068"/>
    </source>
</evidence>
<sequence>MTSWCASIAPNHWLKIIVFVSVYFNYLVLYFPFLLVIVRLVVITYPVTHSKINRSLVRYGVLFFSIVSICFTFYLIPALGVCRQRGFPYPFGAIWIHFIDSAFGLVNKYFHLSNLIFWMTSSVLANIFLVFKLREAKAKITRPETSVSSKRGNASITITTFAMIVFYVTTGVFLIIFILYYGTNSYFSYAEIIRPFANDLQFCVVTWVFFLTHPAFWKTATVDVSSGKLIQGSKP</sequence>
<evidence type="ECO:0000313" key="2">
    <source>
        <dbReference type="EMBL" id="EGT50942.1"/>
    </source>
</evidence>
<evidence type="ECO:0008006" key="4">
    <source>
        <dbReference type="Google" id="ProtNLM"/>
    </source>
</evidence>
<dbReference type="Pfam" id="PF10322">
    <property type="entry name" value="7TM_GPCR_Sru"/>
    <property type="match status" value="1"/>
</dbReference>
<dbReference type="PANTHER" id="PTHR46045">
    <property type="entry name" value="SERPENTINE RECEPTOR, CLASS U-RELATED"/>
    <property type="match status" value="1"/>
</dbReference>
<keyword evidence="1" id="KW-0812">Transmembrane</keyword>
<dbReference type="eggNOG" id="ENOG502TFK2">
    <property type="taxonomic scope" value="Eukaryota"/>
</dbReference>
<dbReference type="HOGENOM" id="CLU_049496_0_1_1"/>
<feature type="transmembrane region" description="Helical" evidence="1">
    <location>
        <begin position="23"/>
        <end position="47"/>
    </location>
</feature>